<proteinExistence type="predicted"/>
<evidence type="ECO:0008006" key="9">
    <source>
        <dbReference type="Google" id="ProtNLM"/>
    </source>
</evidence>
<evidence type="ECO:0000256" key="5">
    <source>
        <dbReference type="ARBA" id="ARBA00023242"/>
    </source>
</evidence>
<evidence type="ECO:0000313" key="8">
    <source>
        <dbReference type="Proteomes" id="UP001358417"/>
    </source>
</evidence>
<feature type="compositionally biased region" description="Polar residues" evidence="6">
    <location>
        <begin position="55"/>
        <end position="67"/>
    </location>
</feature>
<dbReference type="AlphaFoldDB" id="A0AAV9N520"/>
<evidence type="ECO:0000256" key="1">
    <source>
        <dbReference type="ARBA" id="ARBA00004123"/>
    </source>
</evidence>
<evidence type="ECO:0000256" key="6">
    <source>
        <dbReference type="SAM" id="MobiDB-lite"/>
    </source>
</evidence>
<dbReference type="RefSeq" id="XP_064704543.1">
    <property type="nucleotide sequence ID" value="XM_064848004.1"/>
</dbReference>
<comment type="subcellular location">
    <subcellularLocation>
        <location evidence="1">Nucleus</location>
    </subcellularLocation>
</comment>
<keyword evidence="4" id="KW-0804">Transcription</keyword>
<gene>
    <name evidence="7" type="ORF">LTR84_004427</name>
</gene>
<dbReference type="GeneID" id="89972605"/>
<sequence length="352" mass="39641">MIADIIHAHPHVLETAHALLILCIYPFKISGMIEDPSLMYSSIATQICLQLGHPSSSQHASTISTPGSDRKAKDERVKTSTSVACFIINRMYSGYQGIPATTSAHPKLLRAFEDPIVDPKLSSLGRIYHLLGDAIVAIGADGPTPSGMLEPNARLAMINIYAEQLLELRQRYFPDVMGGMVAVSYFYARLQLWSFALLDDMMLSEELLKIYETAEQEAYKLTDLCYDMNLAAAPYHFRRAICFGGFVLVKLLRSPYCRTKPELLADNIERVRQTLSASASAPDDIICKACRILEELPYLEDKKRTPPISSRMGASMMFDMLRIYWENWYDRNLPEEPSFLDLDAIEWDGLVL</sequence>
<evidence type="ECO:0000256" key="2">
    <source>
        <dbReference type="ARBA" id="ARBA00023015"/>
    </source>
</evidence>
<keyword evidence="5" id="KW-0539">Nucleus</keyword>
<comment type="caution">
    <text evidence="7">The sequence shown here is derived from an EMBL/GenBank/DDBJ whole genome shotgun (WGS) entry which is preliminary data.</text>
</comment>
<protein>
    <recommendedName>
        <fullName evidence="9">Transcription factor domain-containing protein</fullName>
    </recommendedName>
</protein>
<keyword evidence="8" id="KW-1185">Reference proteome</keyword>
<dbReference type="Proteomes" id="UP001358417">
    <property type="component" value="Unassembled WGS sequence"/>
</dbReference>
<organism evidence="7 8">
    <name type="scientific">Exophiala bonariae</name>
    <dbReference type="NCBI Taxonomy" id="1690606"/>
    <lineage>
        <taxon>Eukaryota</taxon>
        <taxon>Fungi</taxon>
        <taxon>Dikarya</taxon>
        <taxon>Ascomycota</taxon>
        <taxon>Pezizomycotina</taxon>
        <taxon>Eurotiomycetes</taxon>
        <taxon>Chaetothyriomycetidae</taxon>
        <taxon>Chaetothyriales</taxon>
        <taxon>Herpotrichiellaceae</taxon>
        <taxon>Exophiala</taxon>
    </lineage>
</organism>
<dbReference type="PANTHER" id="PTHR31845:SF21">
    <property type="entry name" value="REGULATORY PROTEIN LEU3"/>
    <property type="match status" value="1"/>
</dbReference>
<keyword evidence="3" id="KW-0238">DNA-binding</keyword>
<dbReference type="CDD" id="cd12148">
    <property type="entry name" value="fungal_TF_MHR"/>
    <property type="match status" value="1"/>
</dbReference>
<evidence type="ECO:0000256" key="3">
    <source>
        <dbReference type="ARBA" id="ARBA00023125"/>
    </source>
</evidence>
<dbReference type="GO" id="GO:0000976">
    <property type="term" value="F:transcription cis-regulatory region binding"/>
    <property type="evidence" value="ECO:0007669"/>
    <property type="project" value="TreeGrafter"/>
</dbReference>
<dbReference type="EMBL" id="JAVRRD010000019">
    <property type="protein sequence ID" value="KAK5049498.1"/>
    <property type="molecule type" value="Genomic_DNA"/>
</dbReference>
<name>A0AAV9N520_9EURO</name>
<dbReference type="GO" id="GO:0000981">
    <property type="term" value="F:DNA-binding transcription factor activity, RNA polymerase II-specific"/>
    <property type="evidence" value="ECO:0007669"/>
    <property type="project" value="TreeGrafter"/>
</dbReference>
<accession>A0AAV9N520</accession>
<evidence type="ECO:0000256" key="4">
    <source>
        <dbReference type="ARBA" id="ARBA00023163"/>
    </source>
</evidence>
<feature type="region of interest" description="Disordered" evidence="6">
    <location>
        <begin position="55"/>
        <end position="76"/>
    </location>
</feature>
<dbReference type="PANTHER" id="PTHR31845">
    <property type="entry name" value="FINGER DOMAIN PROTEIN, PUTATIVE-RELATED"/>
    <property type="match status" value="1"/>
</dbReference>
<reference evidence="7 8" key="1">
    <citation type="submission" date="2023-08" db="EMBL/GenBank/DDBJ databases">
        <title>Black Yeasts Isolated from many extreme environments.</title>
        <authorList>
            <person name="Coleine C."/>
            <person name="Stajich J.E."/>
            <person name="Selbmann L."/>
        </authorList>
    </citation>
    <scope>NUCLEOTIDE SEQUENCE [LARGE SCALE GENOMIC DNA]</scope>
    <source>
        <strain evidence="7 8">CCFEE 5792</strain>
    </source>
</reference>
<evidence type="ECO:0000313" key="7">
    <source>
        <dbReference type="EMBL" id="KAK5049498.1"/>
    </source>
</evidence>
<dbReference type="GO" id="GO:0005634">
    <property type="term" value="C:nucleus"/>
    <property type="evidence" value="ECO:0007669"/>
    <property type="project" value="UniProtKB-SubCell"/>
</dbReference>
<keyword evidence="2" id="KW-0805">Transcription regulation</keyword>
<dbReference type="InterPro" id="IPR051089">
    <property type="entry name" value="prtT"/>
</dbReference>